<dbReference type="Proteomes" id="UP001208186">
    <property type="component" value="Unassembled WGS sequence"/>
</dbReference>
<evidence type="ECO:0000256" key="3">
    <source>
        <dbReference type="ARBA" id="ARBA00023172"/>
    </source>
</evidence>
<keyword evidence="3" id="KW-0233">DNA recombination</keyword>
<dbReference type="InterPro" id="IPR013762">
    <property type="entry name" value="Integrase-like_cat_sf"/>
</dbReference>
<protein>
    <submittedName>
        <fullName evidence="7">Site-specific integrase</fullName>
    </submittedName>
</protein>
<dbReference type="SUPFAM" id="SSF56349">
    <property type="entry name" value="DNA breaking-rejoining enzymes"/>
    <property type="match status" value="1"/>
</dbReference>
<dbReference type="Pfam" id="PF00589">
    <property type="entry name" value="Phage_integrase"/>
    <property type="match status" value="1"/>
</dbReference>
<evidence type="ECO:0000259" key="5">
    <source>
        <dbReference type="PROSITE" id="PS51898"/>
    </source>
</evidence>
<name>A0AAE3LH12_9EURY</name>
<dbReference type="InterPro" id="IPR050090">
    <property type="entry name" value="Tyrosine_recombinase_XerCD"/>
</dbReference>
<dbReference type="EMBL" id="JAOPKD010000003">
    <property type="protein sequence ID" value="MCU4726494.1"/>
    <property type="molecule type" value="Genomic_DNA"/>
</dbReference>
<dbReference type="CDD" id="cd00397">
    <property type="entry name" value="DNA_BRE_C"/>
    <property type="match status" value="1"/>
</dbReference>
<dbReference type="InterPro" id="IPR011010">
    <property type="entry name" value="DNA_brk_join_enz"/>
</dbReference>
<evidence type="ECO:0000313" key="6">
    <source>
        <dbReference type="EMBL" id="MCU4718393.1"/>
    </source>
</evidence>
<dbReference type="Gene3D" id="1.10.443.10">
    <property type="entry name" value="Intergrase catalytic core"/>
    <property type="match status" value="1"/>
</dbReference>
<dbReference type="RefSeq" id="WP_315909147.1">
    <property type="nucleotide sequence ID" value="NZ_JAOPKC010000010.1"/>
</dbReference>
<accession>A0AAE3LH12</accession>
<dbReference type="PANTHER" id="PTHR30349">
    <property type="entry name" value="PHAGE INTEGRASE-RELATED"/>
    <property type="match status" value="1"/>
</dbReference>
<dbReference type="GO" id="GO:0003677">
    <property type="term" value="F:DNA binding"/>
    <property type="evidence" value="ECO:0007669"/>
    <property type="project" value="UniProtKB-KW"/>
</dbReference>
<dbReference type="GO" id="GO:0006310">
    <property type="term" value="P:DNA recombination"/>
    <property type="evidence" value="ECO:0007669"/>
    <property type="project" value="UniProtKB-KW"/>
</dbReference>
<evidence type="ECO:0000256" key="1">
    <source>
        <dbReference type="ARBA" id="ARBA00022908"/>
    </source>
</evidence>
<feature type="domain" description="Tyr recombinase" evidence="5">
    <location>
        <begin position="145"/>
        <end position="338"/>
    </location>
</feature>
<proteinExistence type="predicted"/>
<keyword evidence="8" id="KW-1185">Reference proteome</keyword>
<gene>
    <name evidence="7" type="ORF">OB914_05880</name>
    <name evidence="6" type="ORF">OB916_10010</name>
</gene>
<sequence length="436" mass="49172">MARSDSYRTRLERRRSKILDSKQLTNREKKHILQMSFGIDESDLRHTSPIGTKSEATTENYTTRLRRLAEAYDGEFQTITQRELQRLLSQFANGKHPDVKDDGFATGTMVQFQSAAKAFIRHHKMDLDADDIPVSQPPKGSQSVDERDMFDNSDIEAMRDVIDNPRDEALFELLLNTGQRVRAIQTLRVKDVDVKEGVYWLNTDANGLKGADKVGKKRPLLGAAGPVKNWLDFHPTGNPEDYLITATVNNNKATPGEQMAQQTIRQRLRKIGEKAGVDKPVNPHNFRHSFVTMCKRDYNMDDSTIKFLIGHSSDSTVMETTYQHLTDEDYIADAEVAMGRREPDDTPAVGRRECPNPDCLNELDPSDKACPSCGTVVAPDAKQAQDQIEEQTREAKEEADTLEEYKDADKIAQAVNDDPKLAADLMNKLEMLAEDE</sequence>
<evidence type="ECO:0000256" key="4">
    <source>
        <dbReference type="SAM" id="MobiDB-lite"/>
    </source>
</evidence>
<evidence type="ECO:0000313" key="8">
    <source>
        <dbReference type="Proteomes" id="UP001208186"/>
    </source>
</evidence>
<dbReference type="InterPro" id="IPR002104">
    <property type="entry name" value="Integrase_catalytic"/>
</dbReference>
<dbReference type="AlphaFoldDB" id="A0AAE3LH12"/>
<dbReference type="GO" id="GO:0015074">
    <property type="term" value="P:DNA integration"/>
    <property type="evidence" value="ECO:0007669"/>
    <property type="project" value="UniProtKB-KW"/>
</dbReference>
<feature type="region of interest" description="Disordered" evidence="4">
    <location>
        <begin position="381"/>
        <end position="401"/>
    </location>
</feature>
<keyword evidence="1" id="KW-0229">DNA integration</keyword>
<dbReference type="PROSITE" id="PS51898">
    <property type="entry name" value="TYR_RECOMBINASE"/>
    <property type="match status" value="1"/>
</dbReference>
<feature type="compositionally biased region" description="Basic and acidic residues" evidence="4">
    <location>
        <begin position="390"/>
        <end position="401"/>
    </location>
</feature>
<evidence type="ECO:0000256" key="2">
    <source>
        <dbReference type="ARBA" id="ARBA00023125"/>
    </source>
</evidence>
<evidence type="ECO:0000313" key="7">
    <source>
        <dbReference type="EMBL" id="MCU4726494.1"/>
    </source>
</evidence>
<organism evidence="7 9">
    <name type="scientific">Halapricum hydrolyticum</name>
    <dbReference type="NCBI Taxonomy" id="2979991"/>
    <lineage>
        <taxon>Archaea</taxon>
        <taxon>Methanobacteriati</taxon>
        <taxon>Methanobacteriota</taxon>
        <taxon>Stenosarchaea group</taxon>
        <taxon>Halobacteria</taxon>
        <taxon>Halobacteriales</taxon>
        <taxon>Haloarculaceae</taxon>
        <taxon>Halapricum</taxon>
    </lineage>
</organism>
<dbReference type="PANTHER" id="PTHR30349:SF41">
    <property type="entry name" value="INTEGRASE_RECOMBINASE PROTEIN MJ0367-RELATED"/>
    <property type="match status" value="1"/>
</dbReference>
<reference evidence="7" key="1">
    <citation type="submission" date="2023-02" db="EMBL/GenBank/DDBJ databases">
        <title>Enrichment on poylsaccharides allowed isolation of novel metabolic and taxonomic groups of Haloarchaea.</title>
        <authorList>
            <person name="Sorokin D.Y."/>
            <person name="Elcheninov A.G."/>
            <person name="Khizhniak T.V."/>
            <person name="Kolganova T.V."/>
            <person name="Kublanov I.V."/>
        </authorList>
    </citation>
    <scope>NUCLEOTIDE SEQUENCE</scope>
    <source>
        <strain evidence="6 8">HArc-curdl5-1</strain>
        <strain evidence="7">HArc-curdl7</strain>
    </source>
</reference>
<dbReference type="EMBL" id="JAOPKC010000010">
    <property type="protein sequence ID" value="MCU4718393.1"/>
    <property type="molecule type" value="Genomic_DNA"/>
</dbReference>
<evidence type="ECO:0000313" key="9">
    <source>
        <dbReference type="Proteomes" id="UP001209746"/>
    </source>
</evidence>
<keyword evidence="2" id="KW-0238">DNA-binding</keyword>
<dbReference type="Proteomes" id="UP001209746">
    <property type="component" value="Unassembled WGS sequence"/>
</dbReference>
<comment type="caution">
    <text evidence="7">The sequence shown here is derived from an EMBL/GenBank/DDBJ whole genome shotgun (WGS) entry which is preliminary data.</text>
</comment>